<accession>A0A7K0C8Q1</accession>
<dbReference type="GO" id="GO:0004803">
    <property type="term" value="F:transposase activity"/>
    <property type="evidence" value="ECO:0007669"/>
    <property type="project" value="InterPro"/>
</dbReference>
<feature type="domain" description="Transposase IS4 N-terminal" evidence="2">
    <location>
        <begin position="19"/>
        <end position="117"/>
    </location>
</feature>
<comment type="caution">
    <text evidence="3">The sequence shown here is derived from an EMBL/GenBank/DDBJ whole genome shotgun (WGS) entry which is preliminary data.</text>
</comment>
<dbReference type="GO" id="GO:0003677">
    <property type="term" value="F:DNA binding"/>
    <property type="evidence" value="ECO:0007669"/>
    <property type="project" value="InterPro"/>
</dbReference>
<dbReference type="AlphaFoldDB" id="A0A7K0C8Q1"/>
<dbReference type="InterPro" id="IPR002559">
    <property type="entry name" value="Transposase_11"/>
</dbReference>
<dbReference type="RefSeq" id="WP_153542204.1">
    <property type="nucleotide sequence ID" value="NZ_WEGH01000008.1"/>
</dbReference>
<sequence>MAGAWRTAAAPAERLPDRVAMGVLLSLFPVPLLDEVIRASGRADRRRRSLPARLVLYHVLALCLFTDRNYEQVMRLLLNGLSWRSHWIRSWESTPSAPAISRARARLGAEPLRLLFERTTLPSGGPGTRFGGLRVLSLDGAALDVAGSLENSALGYPAPAARFPQVRVAALAEAGTRALVDATLGASVVAEGVLAGRLVRGLGPGTLLVVPPSAGTPALLRLAGRQGVDLLLGAAAGDPPARGLRSVPTARGRLLTTLTDPELAPAEALAACYAARWRIGPALAWLRAVPQGHGITLRSRDPEMVAQEIWALLCLYQAMNALTCQAAERHRCTCRRPPLPDLFH</sequence>
<organism evidence="3 4">
    <name type="scientific">Actinomadura macrotermitis</name>
    <dbReference type="NCBI Taxonomy" id="2585200"/>
    <lineage>
        <taxon>Bacteria</taxon>
        <taxon>Bacillati</taxon>
        <taxon>Actinomycetota</taxon>
        <taxon>Actinomycetes</taxon>
        <taxon>Streptosporangiales</taxon>
        <taxon>Thermomonosporaceae</taxon>
        <taxon>Actinomadura</taxon>
    </lineage>
</organism>
<proteinExistence type="predicted"/>
<dbReference type="Pfam" id="PF13006">
    <property type="entry name" value="Nterm_IS4"/>
    <property type="match status" value="1"/>
</dbReference>
<dbReference type="Pfam" id="PF01609">
    <property type="entry name" value="DDE_Tnp_1"/>
    <property type="match status" value="1"/>
</dbReference>
<protein>
    <submittedName>
        <fullName evidence="3">IS4 family transposase ISMfl1</fullName>
    </submittedName>
</protein>
<keyword evidence="4" id="KW-1185">Reference proteome</keyword>
<dbReference type="OrthoDB" id="477305at2"/>
<evidence type="ECO:0000313" key="3">
    <source>
        <dbReference type="EMBL" id="MQY09849.1"/>
    </source>
</evidence>
<gene>
    <name evidence="3" type="ORF">ACRB68_79780</name>
</gene>
<evidence type="ECO:0000259" key="1">
    <source>
        <dbReference type="Pfam" id="PF01609"/>
    </source>
</evidence>
<dbReference type="GO" id="GO:0006313">
    <property type="term" value="P:DNA transposition"/>
    <property type="evidence" value="ECO:0007669"/>
    <property type="project" value="InterPro"/>
</dbReference>
<evidence type="ECO:0000259" key="2">
    <source>
        <dbReference type="Pfam" id="PF13006"/>
    </source>
</evidence>
<dbReference type="InterPro" id="IPR024473">
    <property type="entry name" value="Transposases_IS4_N"/>
</dbReference>
<dbReference type="Proteomes" id="UP000487268">
    <property type="component" value="Unassembled WGS sequence"/>
</dbReference>
<feature type="domain" description="Transposase IS4-like" evidence="1">
    <location>
        <begin position="132"/>
        <end position="316"/>
    </location>
</feature>
<evidence type="ECO:0000313" key="4">
    <source>
        <dbReference type="Proteomes" id="UP000487268"/>
    </source>
</evidence>
<dbReference type="EMBL" id="WEGH01000008">
    <property type="protein sequence ID" value="MQY09849.1"/>
    <property type="molecule type" value="Genomic_DNA"/>
</dbReference>
<reference evidence="3 4" key="1">
    <citation type="submission" date="2019-10" db="EMBL/GenBank/DDBJ databases">
        <title>Actinomadura rubteroloni sp. nov. and Actinomadura macrotermitis sp. nov., isolated from the gut of fungus growing-termite Macrotermes natalensis.</title>
        <authorList>
            <person name="Benndorf R."/>
            <person name="Martin K."/>
            <person name="Kuefner M."/>
            <person name="De Beer W."/>
            <person name="Kaster A.-K."/>
            <person name="Vollmers J."/>
            <person name="Poulsen M."/>
            <person name="Beemelmanns C."/>
        </authorList>
    </citation>
    <scope>NUCLEOTIDE SEQUENCE [LARGE SCALE GENOMIC DNA]</scope>
    <source>
        <strain evidence="3 4">RB68</strain>
    </source>
</reference>
<name>A0A7K0C8Q1_9ACTN</name>